<dbReference type="KEGG" id="bbrx:BRETT_004475"/>
<dbReference type="GeneID" id="64576398"/>
<dbReference type="GO" id="GO:0016301">
    <property type="term" value="F:kinase activity"/>
    <property type="evidence" value="ECO:0007669"/>
    <property type="project" value="InterPro"/>
</dbReference>
<reference evidence="2" key="1">
    <citation type="submission" date="2020-10" db="EMBL/GenBank/DDBJ databases">
        <authorList>
            <person name="Palmer J.M."/>
        </authorList>
    </citation>
    <scope>NUCLEOTIDE SEQUENCE</scope>
    <source>
        <strain evidence="2">UCD 2041</strain>
    </source>
</reference>
<dbReference type="CDD" id="cd02024">
    <property type="entry name" value="NRK1"/>
    <property type="match status" value="1"/>
</dbReference>
<gene>
    <name evidence="2" type="ORF">BRETT_004475</name>
</gene>
<proteinExistence type="predicted"/>
<dbReference type="PANTHER" id="PTHR10285">
    <property type="entry name" value="URIDINE KINASE"/>
    <property type="match status" value="1"/>
</dbReference>
<evidence type="ECO:0000259" key="1">
    <source>
        <dbReference type="Pfam" id="PF00485"/>
    </source>
</evidence>
<accession>A0A871R3C1</accession>
<feature type="domain" description="Phosphoribulokinase/uridine kinase" evidence="1">
    <location>
        <begin position="6"/>
        <end position="156"/>
    </location>
</feature>
<dbReference type="InterPro" id="IPR006083">
    <property type="entry name" value="PRK/URK"/>
</dbReference>
<dbReference type="GO" id="GO:0005524">
    <property type="term" value="F:ATP binding"/>
    <property type="evidence" value="ECO:0007669"/>
    <property type="project" value="InterPro"/>
</dbReference>
<dbReference type="SUPFAM" id="SSF52540">
    <property type="entry name" value="P-loop containing nucleoside triphosphate hydrolases"/>
    <property type="match status" value="1"/>
</dbReference>
<dbReference type="InterPro" id="IPR027417">
    <property type="entry name" value="P-loop_NTPase"/>
</dbReference>
<dbReference type="PRINTS" id="PR00988">
    <property type="entry name" value="URIDINKINASE"/>
</dbReference>
<evidence type="ECO:0000313" key="3">
    <source>
        <dbReference type="Proteomes" id="UP000663131"/>
    </source>
</evidence>
<dbReference type="Pfam" id="PF00485">
    <property type="entry name" value="PRK"/>
    <property type="match status" value="1"/>
</dbReference>
<dbReference type="OrthoDB" id="10041966at2759"/>
<dbReference type="EMBL" id="CP063133">
    <property type="protein sequence ID" value="QOU19254.1"/>
    <property type="molecule type" value="Genomic_DNA"/>
</dbReference>
<organism evidence="2 3">
    <name type="scientific">Dekkera bruxellensis</name>
    <name type="common">Brettanomyces custersii</name>
    <dbReference type="NCBI Taxonomy" id="5007"/>
    <lineage>
        <taxon>Eukaryota</taxon>
        <taxon>Fungi</taxon>
        <taxon>Dikarya</taxon>
        <taxon>Ascomycota</taxon>
        <taxon>Saccharomycotina</taxon>
        <taxon>Pichiomycetes</taxon>
        <taxon>Pichiales</taxon>
        <taxon>Pichiaceae</taxon>
        <taxon>Brettanomyces</taxon>
    </lineage>
</organism>
<reference evidence="2" key="2">
    <citation type="journal article" name="BMC Genomics">
        <title>New genome assemblies reveal patterns of domestication and adaptation across Brettanomyces (Dekkera) species.</title>
        <authorList>
            <person name="Roach M.J."/>
            <person name="Borneman A.R."/>
        </authorList>
    </citation>
    <scope>NUCLEOTIDE SEQUENCE</scope>
    <source>
        <strain evidence="2">UCD 2041</strain>
    </source>
</reference>
<dbReference type="Proteomes" id="UP000663131">
    <property type="component" value="Chromosome 5"/>
</dbReference>
<dbReference type="Gene3D" id="3.40.50.300">
    <property type="entry name" value="P-loop containing nucleotide triphosphate hydrolases"/>
    <property type="match status" value="1"/>
</dbReference>
<protein>
    <recommendedName>
        <fullName evidence="1">Phosphoribulokinase/uridine kinase domain-containing protein</fullName>
    </recommendedName>
</protein>
<sequence length="256" mass="29470">MAAPLIIGLSGASSSGKTTVANALGTIFPDSSIIHEDDFYLPDNQIPYNEEIHEYDWDCPGAINFENLTEVVKKLKLDETFDRQKYMHLETTNISNQIDKHFCVSPDIHNKLRTLAQKAFLDRKVYLIDGFLMFGSKQLVDLMDIKLFFRTDYETLKRRRQVRKYNVDAGVWTDPPGYFTKCVWPQYYHYHKGIFCDGEDEHKVRSTGGALNDYAKSVLHIDDFINNDDSDFDTLISDVFHTVIGHVRDSEVGIQK</sequence>
<dbReference type="AlphaFoldDB" id="A0A871R3C1"/>
<evidence type="ECO:0000313" key="2">
    <source>
        <dbReference type="EMBL" id="QOU19254.1"/>
    </source>
</evidence>
<dbReference type="RefSeq" id="XP_041135747.1">
    <property type="nucleotide sequence ID" value="XM_041282971.1"/>
</dbReference>
<name>A0A871R3C1_DEKBR</name>